<dbReference type="RefSeq" id="XP_012212778.1">
    <property type="nucleotide sequence ID" value="XM_012357388.1"/>
</dbReference>
<proteinExistence type="predicted"/>
<evidence type="ECO:0000256" key="1">
    <source>
        <dbReference type="SAM" id="Phobius"/>
    </source>
</evidence>
<accession>A0A067BDS1</accession>
<name>A0A067BDS1_SAPPC</name>
<organism evidence="2 3">
    <name type="scientific">Saprolegnia parasitica (strain CBS 223.65)</name>
    <dbReference type="NCBI Taxonomy" id="695850"/>
    <lineage>
        <taxon>Eukaryota</taxon>
        <taxon>Sar</taxon>
        <taxon>Stramenopiles</taxon>
        <taxon>Oomycota</taxon>
        <taxon>Saprolegniomycetes</taxon>
        <taxon>Saprolegniales</taxon>
        <taxon>Saprolegniaceae</taxon>
        <taxon>Saprolegnia</taxon>
    </lineage>
</organism>
<feature type="non-terminal residue" evidence="2">
    <location>
        <position position="57"/>
    </location>
</feature>
<dbReference type="Proteomes" id="UP000030745">
    <property type="component" value="Unassembled WGS sequence"/>
</dbReference>
<evidence type="ECO:0000313" key="2">
    <source>
        <dbReference type="EMBL" id="KDO16514.1"/>
    </source>
</evidence>
<dbReference type="AlphaFoldDB" id="A0A067BDS1"/>
<sequence length="57" mass="6309">MAVYHAMETERPPKSTTRKILTSLTFWIILGTIIGVLIGEFAPDFGKDAAPMAQIFL</sequence>
<dbReference type="GeneID" id="24139496"/>
<evidence type="ECO:0000313" key="3">
    <source>
        <dbReference type="Proteomes" id="UP000030745"/>
    </source>
</evidence>
<protein>
    <submittedName>
        <fullName evidence="2">Uncharacterized protein</fullName>
    </submittedName>
</protein>
<dbReference type="EMBL" id="KK584075">
    <property type="protein sequence ID" value="KDO16514.1"/>
    <property type="molecule type" value="Genomic_DNA"/>
</dbReference>
<keyword evidence="3" id="KW-1185">Reference proteome</keyword>
<reference evidence="2 3" key="1">
    <citation type="journal article" date="2013" name="PLoS Genet.">
        <title>Distinctive expansion of potential virulence genes in the genome of the oomycete fish pathogen Saprolegnia parasitica.</title>
        <authorList>
            <person name="Jiang R.H."/>
            <person name="de Bruijn I."/>
            <person name="Haas B.J."/>
            <person name="Belmonte R."/>
            <person name="Lobach L."/>
            <person name="Christie J."/>
            <person name="van den Ackerveken G."/>
            <person name="Bottin A."/>
            <person name="Bulone V."/>
            <person name="Diaz-Moreno S.M."/>
            <person name="Dumas B."/>
            <person name="Fan L."/>
            <person name="Gaulin E."/>
            <person name="Govers F."/>
            <person name="Grenville-Briggs L.J."/>
            <person name="Horner N.R."/>
            <person name="Levin J.Z."/>
            <person name="Mammella M."/>
            <person name="Meijer H.J."/>
            <person name="Morris P."/>
            <person name="Nusbaum C."/>
            <person name="Oome S."/>
            <person name="Phillips A.J."/>
            <person name="van Rooyen D."/>
            <person name="Rzeszutek E."/>
            <person name="Saraiva M."/>
            <person name="Secombes C.J."/>
            <person name="Seidl M.F."/>
            <person name="Snel B."/>
            <person name="Stassen J.H."/>
            <person name="Sykes S."/>
            <person name="Tripathy S."/>
            <person name="van den Berg H."/>
            <person name="Vega-Arreguin J.C."/>
            <person name="Wawra S."/>
            <person name="Young S.K."/>
            <person name="Zeng Q."/>
            <person name="Dieguez-Uribeondo J."/>
            <person name="Russ C."/>
            <person name="Tyler B.M."/>
            <person name="van West P."/>
        </authorList>
    </citation>
    <scope>NUCLEOTIDE SEQUENCE [LARGE SCALE GENOMIC DNA]</scope>
    <source>
        <strain evidence="2 3">CBS 223.65</strain>
    </source>
</reference>
<keyword evidence="1" id="KW-0812">Transmembrane</keyword>
<feature type="transmembrane region" description="Helical" evidence="1">
    <location>
        <begin position="20"/>
        <end position="42"/>
    </location>
</feature>
<dbReference type="STRING" id="695850.A0A067BDS1"/>
<dbReference type="VEuPathDB" id="FungiDB:SPRG_17969"/>
<keyword evidence="1" id="KW-1133">Transmembrane helix</keyword>
<dbReference type="KEGG" id="spar:SPRG_17969"/>
<gene>
    <name evidence="2" type="ORF">SPRG_17969</name>
</gene>
<keyword evidence="1" id="KW-0472">Membrane</keyword>